<organism evidence="1 2">
    <name type="scientific">Pseudobythopirellula maris</name>
    <dbReference type="NCBI Taxonomy" id="2527991"/>
    <lineage>
        <taxon>Bacteria</taxon>
        <taxon>Pseudomonadati</taxon>
        <taxon>Planctomycetota</taxon>
        <taxon>Planctomycetia</taxon>
        <taxon>Pirellulales</taxon>
        <taxon>Lacipirellulaceae</taxon>
        <taxon>Pseudobythopirellula</taxon>
    </lineage>
</organism>
<dbReference type="AlphaFoldDB" id="A0A5C5ZHI8"/>
<name>A0A5C5ZHI8_9BACT</name>
<evidence type="ECO:0000313" key="1">
    <source>
        <dbReference type="EMBL" id="TWT86676.1"/>
    </source>
</evidence>
<keyword evidence="2" id="KW-1185">Reference proteome</keyword>
<proteinExistence type="predicted"/>
<dbReference type="EMBL" id="SJPQ01000004">
    <property type="protein sequence ID" value="TWT86676.1"/>
    <property type="molecule type" value="Genomic_DNA"/>
</dbReference>
<reference evidence="1 2" key="1">
    <citation type="submission" date="2019-02" db="EMBL/GenBank/DDBJ databases">
        <title>Deep-cultivation of Planctomycetes and their phenomic and genomic characterization uncovers novel biology.</title>
        <authorList>
            <person name="Wiegand S."/>
            <person name="Jogler M."/>
            <person name="Boedeker C."/>
            <person name="Pinto D."/>
            <person name="Vollmers J."/>
            <person name="Rivas-Marin E."/>
            <person name="Kohn T."/>
            <person name="Peeters S.H."/>
            <person name="Heuer A."/>
            <person name="Rast P."/>
            <person name="Oberbeckmann S."/>
            <person name="Bunk B."/>
            <person name="Jeske O."/>
            <person name="Meyerdierks A."/>
            <person name="Storesund J.E."/>
            <person name="Kallscheuer N."/>
            <person name="Luecker S."/>
            <person name="Lage O.M."/>
            <person name="Pohl T."/>
            <person name="Merkel B.J."/>
            <person name="Hornburger P."/>
            <person name="Mueller R.-W."/>
            <person name="Bruemmer F."/>
            <person name="Labrenz M."/>
            <person name="Spormann A.M."/>
            <person name="Op Den Camp H."/>
            <person name="Overmann J."/>
            <person name="Amann R."/>
            <person name="Jetten M.S.M."/>
            <person name="Mascher T."/>
            <person name="Medema M.H."/>
            <person name="Devos D.P."/>
            <person name="Kaster A.-K."/>
            <person name="Ovreas L."/>
            <person name="Rohde M."/>
            <person name="Galperin M.Y."/>
            <person name="Jogler C."/>
        </authorList>
    </citation>
    <scope>NUCLEOTIDE SEQUENCE [LARGE SCALE GENOMIC DNA]</scope>
    <source>
        <strain evidence="1 2">Mal64</strain>
    </source>
</reference>
<dbReference type="Proteomes" id="UP000315440">
    <property type="component" value="Unassembled WGS sequence"/>
</dbReference>
<comment type="caution">
    <text evidence="1">The sequence shown here is derived from an EMBL/GenBank/DDBJ whole genome shotgun (WGS) entry which is preliminary data.</text>
</comment>
<sequence>MLEDVESGRQSPKGLAIKQRLISDQIDETVAGDVIQLCILQSRFLDAAKKLTEASSHFSYLRSKDAVLPQWLGATHFMELVDRTEGTHKKMQGCYAASVPRIGEIMTPENGPPMKVVDVEWVMIPQGDRESQRQCVLVPHVYLENESDDEEAEALVDQGDAAH</sequence>
<evidence type="ECO:0000313" key="2">
    <source>
        <dbReference type="Proteomes" id="UP000315440"/>
    </source>
</evidence>
<accession>A0A5C5ZHI8</accession>
<gene>
    <name evidence="1" type="ORF">Mal64_35050</name>
</gene>
<protein>
    <submittedName>
        <fullName evidence="1">Uncharacterized protein</fullName>
    </submittedName>
</protein>